<reference evidence="6 7" key="1">
    <citation type="submission" date="2023-12" db="EMBL/GenBank/DDBJ databases">
        <title>Description of Novel Strain Fulvimarina sp. 2208YS6-2-32 isolated from Uroteuthis (Photololigo) edulis.</title>
        <authorList>
            <person name="Park J.-S."/>
        </authorList>
    </citation>
    <scope>NUCLEOTIDE SEQUENCE [LARGE SCALE GENOMIC DNA]</scope>
    <source>
        <strain evidence="6 7">2208YS6-2-32</strain>
    </source>
</reference>
<evidence type="ECO:0000256" key="1">
    <source>
        <dbReference type="ARBA" id="ARBA00001917"/>
    </source>
</evidence>
<dbReference type="InterPro" id="IPR012349">
    <property type="entry name" value="Split_barrel_FMN-bd"/>
</dbReference>
<dbReference type="SUPFAM" id="SSF50475">
    <property type="entry name" value="FMN-binding split barrel"/>
    <property type="match status" value="1"/>
</dbReference>
<organism evidence="6 7">
    <name type="scientific">Fulvimarina uroteuthidis</name>
    <dbReference type="NCBI Taxonomy" id="3098149"/>
    <lineage>
        <taxon>Bacteria</taxon>
        <taxon>Pseudomonadati</taxon>
        <taxon>Pseudomonadota</taxon>
        <taxon>Alphaproteobacteria</taxon>
        <taxon>Hyphomicrobiales</taxon>
        <taxon>Aurantimonadaceae</taxon>
        <taxon>Fulvimarina</taxon>
    </lineage>
</organism>
<dbReference type="EMBL" id="JAXLPB010000001">
    <property type="protein sequence ID" value="MDY8107801.1"/>
    <property type="molecule type" value="Genomic_DNA"/>
</dbReference>
<dbReference type="Proteomes" id="UP001294412">
    <property type="component" value="Unassembled WGS sequence"/>
</dbReference>
<dbReference type="Pfam" id="PF12766">
    <property type="entry name" value="Pyridox_oxase_2"/>
    <property type="match status" value="1"/>
</dbReference>
<evidence type="ECO:0000259" key="5">
    <source>
        <dbReference type="Pfam" id="PF12766"/>
    </source>
</evidence>
<proteinExistence type="predicted"/>
<comment type="caution">
    <text evidence="6">The sequence shown here is derived from an EMBL/GenBank/DDBJ whole genome shotgun (WGS) entry which is preliminary data.</text>
</comment>
<sequence length="211" mass="23170">MAESPDWYDDLGGMLRNVLEELKDAVDERDHGFRTFSVATIGLDGAPRSRIVVLRGVDAAVGEVRFHTDLRSRKIVELGVHEAVSLLFYDQDRKLQVRVRGTARILTLADDRPDDRAAAAFAGARPGSRVCYRVEPGPGTVIPEPDGYAHQDVADGLDGDIASDPGSDNFAAVLVACNEIEILYLASEGHRRARFRRKAGNAPYRGEWLTP</sequence>
<gene>
    <name evidence="6" type="ORF">U0C82_01395</name>
</gene>
<evidence type="ECO:0000313" key="7">
    <source>
        <dbReference type="Proteomes" id="UP001294412"/>
    </source>
</evidence>
<dbReference type="PANTHER" id="PTHR10851">
    <property type="entry name" value="PYRIDOXINE-5-PHOSPHATE OXIDASE"/>
    <property type="match status" value="1"/>
</dbReference>
<feature type="domain" description="Pyridoxamine 5'-phosphate oxidase Alr4036 family FMN-binding" evidence="5">
    <location>
        <begin position="21"/>
        <end position="106"/>
    </location>
</feature>
<dbReference type="InterPro" id="IPR024624">
    <property type="entry name" value="Pyridox_Oxase_Alr4036_FMN-bd"/>
</dbReference>
<name>A0ABU5HXV7_9HYPH</name>
<evidence type="ECO:0000256" key="3">
    <source>
        <dbReference type="ARBA" id="ARBA00022643"/>
    </source>
</evidence>
<keyword evidence="4" id="KW-0560">Oxidoreductase</keyword>
<keyword evidence="2" id="KW-0285">Flavoprotein</keyword>
<dbReference type="InterPro" id="IPR000659">
    <property type="entry name" value="Pyridox_Oxase"/>
</dbReference>
<keyword evidence="3" id="KW-0288">FMN</keyword>
<dbReference type="Gene3D" id="2.30.110.10">
    <property type="entry name" value="Electron Transport, Fmn-binding Protein, Chain A"/>
    <property type="match status" value="1"/>
</dbReference>
<dbReference type="PANTHER" id="PTHR10851:SF3">
    <property type="entry name" value="PYRIDOXINE_PYRIDOXAMINE 5'-PHOSPHATE OXIDASE 2"/>
    <property type="match status" value="1"/>
</dbReference>
<evidence type="ECO:0000313" key="6">
    <source>
        <dbReference type="EMBL" id="MDY8107801.1"/>
    </source>
</evidence>
<evidence type="ECO:0000256" key="2">
    <source>
        <dbReference type="ARBA" id="ARBA00022630"/>
    </source>
</evidence>
<keyword evidence="7" id="KW-1185">Reference proteome</keyword>
<accession>A0ABU5HXV7</accession>
<comment type="cofactor">
    <cofactor evidence="1">
        <name>FMN</name>
        <dbReference type="ChEBI" id="CHEBI:58210"/>
    </cofactor>
</comment>
<evidence type="ECO:0000256" key="4">
    <source>
        <dbReference type="ARBA" id="ARBA00023002"/>
    </source>
</evidence>
<protein>
    <submittedName>
        <fullName evidence="6">Pyridoxamine 5'-phosphate oxidase family protein</fullName>
    </submittedName>
</protein>